<dbReference type="KEGG" id="rama:IDM48_09815"/>
<dbReference type="SUPFAM" id="SSF51735">
    <property type="entry name" value="NAD(P)-binding Rossmann-fold domains"/>
    <property type="match status" value="1"/>
</dbReference>
<evidence type="ECO:0000313" key="2">
    <source>
        <dbReference type="Proteomes" id="UP000516421"/>
    </source>
</evidence>
<dbReference type="AlphaFoldDB" id="A0A7H2BIZ7"/>
<protein>
    <submittedName>
        <fullName evidence="1">Uncharacterized protein</fullName>
    </submittedName>
</protein>
<dbReference type="InterPro" id="IPR036291">
    <property type="entry name" value="NAD(P)-bd_dom_sf"/>
</dbReference>
<sequence length="88" mass="9723">MAGDALTYQEIAEIITEITGKKIEAVQASLKEVEESIGEPFGAASAEGYRWNDMVNYPATPAHLAKFGLSTASFRQWTLRQDWSTLVD</sequence>
<keyword evidence="2" id="KW-1185">Reference proteome</keyword>
<evidence type="ECO:0000313" key="1">
    <source>
        <dbReference type="EMBL" id="QNV39643.1"/>
    </source>
</evidence>
<dbReference type="Proteomes" id="UP000516421">
    <property type="component" value="Chromosome"/>
</dbReference>
<dbReference type="Gene3D" id="3.40.50.720">
    <property type="entry name" value="NAD(P)-binding Rossmann-like Domain"/>
    <property type="match status" value="1"/>
</dbReference>
<dbReference type="RefSeq" id="WP_190617181.1">
    <property type="nucleotide sequence ID" value="NZ_CP061538.1"/>
</dbReference>
<organism evidence="1 2">
    <name type="scientific">Rothia amarae</name>
    <dbReference type="NCBI Taxonomy" id="169480"/>
    <lineage>
        <taxon>Bacteria</taxon>
        <taxon>Bacillati</taxon>
        <taxon>Actinomycetota</taxon>
        <taxon>Actinomycetes</taxon>
        <taxon>Micrococcales</taxon>
        <taxon>Micrococcaceae</taxon>
        <taxon>Rothia</taxon>
    </lineage>
</organism>
<gene>
    <name evidence="1" type="ORF">IDM48_09815</name>
</gene>
<dbReference type="EMBL" id="CP061538">
    <property type="protein sequence ID" value="QNV39643.1"/>
    <property type="molecule type" value="Genomic_DNA"/>
</dbReference>
<accession>A0A7H2BIZ7</accession>
<name>A0A7H2BIZ7_9MICC</name>
<proteinExistence type="predicted"/>
<reference evidence="1 2" key="1">
    <citation type="submission" date="2020-09" db="EMBL/GenBank/DDBJ databases">
        <title>Investigation of environmental microbe.</title>
        <authorList>
            <person name="Ou Y."/>
            <person name="Kang Q."/>
        </authorList>
    </citation>
    <scope>NUCLEOTIDE SEQUENCE [LARGE SCALE GENOMIC DNA]</scope>
    <source>
        <strain evidence="1 2">KJZ-9</strain>
    </source>
</reference>